<keyword evidence="3" id="KW-1185">Reference proteome</keyword>
<evidence type="ECO:0000313" key="3">
    <source>
        <dbReference type="Proteomes" id="UP001257659"/>
    </source>
</evidence>
<dbReference type="Pfam" id="PF07244">
    <property type="entry name" value="POTRA"/>
    <property type="match status" value="1"/>
</dbReference>
<proteinExistence type="predicted"/>
<dbReference type="Gene3D" id="3.10.20.310">
    <property type="entry name" value="membrane protein fhac"/>
    <property type="match status" value="1"/>
</dbReference>
<name>A0ABU1K6W5_9FLAO</name>
<dbReference type="EMBL" id="JAVDQA010000005">
    <property type="protein sequence ID" value="MDR6301353.1"/>
    <property type="molecule type" value="Genomic_DNA"/>
</dbReference>
<gene>
    <name evidence="2" type="ORF">GGR31_002004</name>
</gene>
<reference evidence="2 3" key="1">
    <citation type="submission" date="2023-07" db="EMBL/GenBank/DDBJ databases">
        <title>Genomic Encyclopedia of Type Strains, Phase IV (KMG-IV): sequencing the most valuable type-strain genomes for metagenomic binning, comparative biology and taxonomic classification.</title>
        <authorList>
            <person name="Goeker M."/>
        </authorList>
    </citation>
    <scope>NUCLEOTIDE SEQUENCE [LARGE SCALE GENOMIC DNA]</scope>
    <source>
        <strain evidence="2 3">DSM 102814</strain>
    </source>
</reference>
<protein>
    <submittedName>
        <fullName evidence="2">Outer membrane protein assembly factor BamA</fullName>
    </submittedName>
</protein>
<accession>A0ABU1K6W5</accession>
<dbReference type="InterPro" id="IPR010827">
    <property type="entry name" value="BamA/TamA_POTRA"/>
</dbReference>
<evidence type="ECO:0000259" key="1">
    <source>
        <dbReference type="Pfam" id="PF07244"/>
    </source>
</evidence>
<organism evidence="2 3">
    <name type="scientific">Mesonia maritima</name>
    <dbReference type="NCBI Taxonomy" id="1793873"/>
    <lineage>
        <taxon>Bacteria</taxon>
        <taxon>Pseudomonadati</taxon>
        <taxon>Bacteroidota</taxon>
        <taxon>Flavobacteriia</taxon>
        <taxon>Flavobacteriales</taxon>
        <taxon>Flavobacteriaceae</taxon>
        <taxon>Mesonia</taxon>
    </lineage>
</organism>
<feature type="domain" description="POTRA" evidence="1">
    <location>
        <begin position="180"/>
        <end position="249"/>
    </location>
</feature>
<evidence type="ECO:0000313" key="2">
    <source>
        <dbReference type="EMBL" id="MDR6301353.1"/>
    </source>
</evidence>
<comment type="caution">
    <text evidence="2">The sequence shown here is derived from an EMBL/GenBank/DDBJ whole genome shotgun (WGS) entry which is preliminary data.</text>
</comment>
<dbReference type="RefSeq" id="WP_309728684.1">
    <property type="nucleotide sequence ID" value="NZ_JAVDQA010000005.1"/>
</dbReference>
<dbReference type="Proteomes" id="UP001257659">
    <property type="component" value="Unassembled WGS sequence"/>
</dbReference>
<dbReference type="Gene3D" id="2.40.160.50">
    <property type="entry name" value="membrane protein fhac: a member of the omp85/tpsb transporter family"/>
    <property type="match status" value="1"/>
</dbReference>
<sequence length="567" mass="65703">MKKLLSSLFIILSFLLYTQKIIGQELYLSIKGSSKEETSEIDSIAYQPKHDNFNSLLKETDSLFYFIQKQGYVNATRNKLKKENDSTFTTRFSLGKKIKTIKIFYDDQKITKSILEKISSDIHSNYFVIPFKGIEKKLQFLNKEIADQGKPFYSFQLSELRIEKNELSAFLKSNTSQNRTIDSIAIKGYEKFPRSFIKNFLRIKKGKVFNKSEIDKKIKRLSNLRFVNSIRDPEVLFTKDTTTLYFYLEKRNSNIFDGFLGFATNEETNNLEVNGFLNLQLINNLNFGESLNIEYKSDGNKQQRFRVQAILPYLFNTPFGTELELELFRKDSTFTTSDQSAKLTYQLNSQIILKAGYKGSTSNYLLEDAPVTGTVNEDFNANYFLVGGTFQDLNDYQQIIPIKSYLNIETNFGKRERESNSTNQVRIQSRGFYNFFLNNRNIIYFGNETGYLNSDDYLTNELFRFGGIQNLRGFQENGLFASFYSAFQTEYRYLLSPTLYMHSIIDFATLQNKVIESNSNNLYGIGFGLALKTQAGLLKLNFANGKTEEQNFEFRNTKIHLSLSAFF</sequence>